<keyword evidence="3" id="KW-0963">Cytoplasm</keyword>
<sequence>MHNLNKYELTKGRKRRNSEDEEMDDIHKPLYKLNKKDLKKHKLSIQKRTARISILENMDKEALIDVIQHFLMKQPGLIRDVMTYIPEPTISSAMNVLIEMEKKFIHSFPFNKHGPGRDDYTFSRVREPLLNLIDTLIQYTNHFTSTQVFPTTCFTFLDYATHIAHRLPTWDNEEHNALQRNLYQQLNEFWKTAIQSTSSKLREGEIYSPDSVSEWARSLAQHNSFTNGYYFTESIHEFTKQLGFMIGLSANEPIEDKNTTPVCHLAPLETTFTSTSVVGDRS</sequence>
<dbReference type="Proteomes" id="UP000717996">
    <property type="component" value="Unassembled WGS sequence"/>
</dbReference>
<dbReference type="GO" id="GO:0031144">
    <property type="term" value="P:proteasome localization"/>
    <property type="evidence" value="ECO:0007669"/>
    <property type="project" value="UniProtKB-UniRule"/>
</dbReference>
<proteinExistence type="inferred from homology"/>
<organism evidence="5 6">
    <name type="scientific">Rhizopus oryzae</name>
    <name type="common">Mucormycosis agent</name>
    <name type="synonym">Rhizopus arrhizus var. delemar</name>
    <dbReference type="NCBI Taxonomy" id="64495"/>
    <lineage>
        <taxon>Eukaryota</taxon>
        <taxon>Fungi</taxon>
        <taxon>Fungi incertae sedis</taxon>
        <taxon>Mucoromycota</taxon>
        <taxon>Mucoromycotina</taxon>
        <taxon>Mucoromycetes</taxon>
        <taxon>Mucorales</taxon>
        <taxon>Mucorineae</taxon>
        <taxon>Rhizopodaceae</taxon>
        <taxon>Rhizopus</taxon>
    </lineage>
</organism>
<keyword evidence="2 3" id="KW-0539">Nucleus</keyword>
<comment type="subcellular location">
    <subcellularLocation>
        <location evidence="3">Cytoplasm</location>
    </subcellularLocation>
    <subcellularLocation>
        <location evidence="3">Nucleus</location>
    </subcellularLocation>
</comment>
<dbReference type="Gene3D" id="1.20.58.1590">
    <property type="entry name" value="Tethering factor for nuclear proteasome Cut8/Sts1"/>
    <property type="match status" value="1"/>
</dbReference>
<reference evidence="5" key="1">
    <citation type="journal article" date="2020" name="Microb. Genom.">
        <title>Genetic diversity of clinical and environmental Mucorales isolates obtained from an investigation of mucormycosis cases among solid organ transplant recipients.</title>
        <authorList>
            <person name="Nguyen M.H."/>
            <person name="Kaul D."/>
            <person name="Muto C."/>
            <person name="Cheng S.J."/>
            <person name="Richter R.A."/>
            <person name="Bruno V.M."/>
            <person name="Liu G."/>
            <person name="Beyhan S."/>
            <person name="Sundermann A.J."/>
            <person name="Mounaud S."/>
            <person name="Pasculle A.W."/>
            <person name="Nierman W.C."/>
            <person name="Driscoll E."/>
            <person name="Cumbie R."/>
            <person name="Clancy C.J."/>
            <person name="Dupont C.L."/>
        </authorList>
    </citation>
    <scope>NUCLEOTIDE SEQUENCE</scope>
    <source>
        <strain evidence="5">GL16</strain>
    </source>
</reference>
<dbReference type="GO" id="GO:0015031">
    <property type="term" value="P:protein transport"/>
    <property type="evidence" value="ECO:0007669"/>
    <property type="project" value="UniProtKB-UniRule"/>
</dbReference>
<dbReference type="AlphaFoldDB" id="A0A9P6YMV2"/>
<keyword evidence="3" id="KW-0653">Protein transport</keyword>
<dbReference type="GO" id="GO:0031965">
    <property type="term" value="C:nuclear membrane"/>
    <property type="evidence" value="ECO:0007669"/>
    <property type="project" value="TreeGrafter"/>
</dbReference>
<evidence type="ECO:0000256" key="3">
    <source>
        <dbReference type="RuleBase" id="RU368013"/>
    </source>
</evidence>
<dbReference type="InterPro" id="IPR013868">
    <property type="entry name" value="Cut8/Sts1_fam"/>
</dbReference>
<accession>A0A9P6YMV2</accession>
<evidence type="ECO:0000256" key="1">
    <source>
        <dbReference type="ARBA" id="ARBA00006199"/>
    </source>
</evidence>
<dbReference type="InterPro" id="IPR038422">
    <property type="entry name" value="Cut8/Sts1_sf"/>
</dbReference>
<evidence type="ECO:0000256" key="2">
    <source>
        <dbReference type="ARBA" id="ARBA00023242"/>
    </source>
</evidence>
<comment type="caution">
    <text evidence="5">The sequence shown here is derived from an EMBL/GenBank/DDBJ whole genome shotgun (WGS) entry which is preliminary data.</text>
</comment>
<feature type="region of interest" description="Disordered" evidence="4">
    <location>
        <begin position="1"/>
        <end position="23"/>
    </location>
</feature>
<evidence type="ECO:0000313" key="6">
    <source>
        <dbReference type="Proteomes" id="UP000717996"/>
    </source>
</evidence>
<dbReference type="PANTHER" id="PTHR28032">
    <property type="entry name" value="FI02826P"/>
    <property type="match status" value="1"/>
</dbReference>
<keyword evidence="3" id="KW-0813">Transport</keyword>
<comment type="similarity">
    <text evidence="1 3">Belongs to the cut8/STS1 family.</text>
</comment>
<dbReference type="GO" id="GO:0070628">
    <property type="term" value="F:proteasome binding"/>
    <property type="evidence" value="ECO:0007669"/>
    <property type="project" value="TreeGrafter"/>
</dbReference>
<dbReference type="PANTHER" id="PTHR28032:SF1">
    <property type="entry name" value="FI02826P"/>
    <property type="match status" value="1"/>
</dbReference>
<protein>
    <recommendedName>
        <fullName evidence="3">Tethering factor for nuclear proteasome STS1</fullName>
    </recommendedName>
</protein>
<evidence type="ECO:0000313" key="5">
    <source>
        <dbReference type="EMBL" id="KAG1552135.1"/>
    </source>
</evidence>
<dbReference type="EMBL" id="JAANIT010000105">
    <property type="protein sequence ID" value="KAG1552135.1"/>
    <property type="molecule type" value="Genomic_DNA"/>
</dbReference>
<gene>
    <name evidence="5" type="ORF">G6F51_001417</name>
</gene>
<dbReference type="Pfam" id="PF08559">
    <property type="entry name" value="Cut8"/>
    <property type="match status" value="1"/>
</dbReference>
<dbReference type="GO" id="GO:0005737">
    <property type="term" value="C:cytoplasm"/>
    <property type="evidence" value="ECO:0007669"/>
    <property type="project" value="UniProtKB-SubCell"/>
</dbReference>
<comment type="function">
    <text evidence="3">Involved in ubiquitin-mediated protein degradation. Regulatory factor in the ubiquitin/proteasome pathway that controls the turnover of proteasome substrates. Targets proteasomes to the nucleus and facilitates the degradation of nuclear proteins.</text>
</comment>
<dbReference type="GO" id="GO:0071630">
    <property type="term" value="P:nuclear protein quality control by the ubiquitin-proteasome system"/>
    <property type="evidence" value="ECO:0007669"/>
    <property type="project" value="UniProtKB-UniRule"/>
</dbReference>
<evidence type="ECO:0000256" key="4">
    <source>
        <dbReference type="SAM" id="MobiDB-lite"/>
    </source>
</evidence>
<comment type="subunit">
    <text evidence="3">Binds the proteasome.</text>
</comment>
<name>A0A9P6YMV2_RHIOR</name>